<dbReference type="FunFam" id="2.70.150.10:FF:000020">
    <property type="entry name" value="Copper-exporting P-type ATPase A"/>
    <property type="match status" value="1"/>
</dbReference>
<dbReference type="EC" id="7.2.2.8" evidence="3"/>
<accession>A0A317C7C6</accession>
<dbReference type="InterPro" id="IPR036412">
    <property type="entry name" value="HAD-like_sf"/>
</dbReference>
<keyword evidence="15" id="KW-1278">Translocase</keyword>
<dbReference type="GO" id="GO:0005886">
    <property type="term" value="C:plasma membrane"/>
    <property type="evidence" value="ECO:0007669"/>
    <property type="project" value="UniProtKB-SubCell"/>
</dbReference>
<evidence type="ECO:0000256" key="4">
    <source>
        <dbReference type="ARBA" id="ARBA00015102"/>
    </source>
</evidence>
<evidence type="ECO:0000256" key="7">
    <source>
        <dbReference type="ARBA" id="ARBA00022553"/>
    </source>
</evidence>
<feature type="transmembrane region" description="Helical" evidence="23">
    <location>
        <begin position="349"/>
        <end position="371"/>
    </location>
</feature>
<dbReference type="Gene3D" id="3.30.70.100">
    <property type="match status" value="1"/>
</dbReference>
<dbReference type="Pfam" id="PF00403">
    <property type="entry name" value="HMA"/>
    <property type="match status" value="1"/>
</dbReference>
<evidence type="ECO:0000256" key="21">
    <source>
        <dbReference type="ARBA" id="ARBA00033239"/>
    </source>
</evidence>
<dbReference type="GO" id="GO:0005507">
    <property type="term" value="F:copper ion binding"/>
    <property type="evidence" value="ECO:0007669"/>
    <property type="project" value="TreeGrafter"/>
</dbReference>
<evidence type="ECO:0000256" key="16">
    <source>
        <dbReference type="ARBA" id="ARBA00022989"/>
    </source>
</evidence>
<comment type="similarity">
    <text evidence="2 23">Belongs to the cation transport ATPase (P-type) (TC 3.A.3) family. Type IB subfamily.</text>
</comment>
<dbReference type="GO" id="GO:0005524">
    <property type="term" value="F:ATP binding"/>
    <property type="evidence" value="ECO:0007669"/>
    <property type="project" value="UniProtKB-UniRule"/>
</dbReference>
<dbReference type="FunFam" id="3.30.70.100:FF:000001">
    <property type="entry name" value="ATPase copper transporting beta"/>
    <property type="match status" value="1"/>
</dbReference>
<dbReference type="SUPFAM" id="SSF56784">
    <property type="entry name" value="HAD-like"/>
    <property type="match status" value="1"/>
</dbReference>
<evidence type="ECO:0000256" key="17">
    <source>
        <dbReference type="ARBA" id="ARBA00023008"/>
    </source>
</evidence>
<dbReference type="RefSeq" id="WP_109838813.1">
    <property type="nucleotide sequence ID" value="NZ_QGKM01000055.1"/>
</dbReference>
<evidence type="ECO:0000256" key="3">
    <source>
        <dbReference type="ARBA" id="ARBA00012517"/>
    </source>
</evidence>
<dbReference type="PANTHER" id="PTHR43520">
    <property type="entry name" value="ATP7, ISOFORM B"/>
    <property type="match status" value="1"/>
</dbReference>
<keyword evidence="16 23" id="KW-1133">Transmembrane helix</keyword>
<dbReference type="OrthoDB" id="9814270at2"/>
<keyword evidence="13 23" id="KW-0067">ATP-binding</keyword>
<comment type="catalytic activity">
    <reaction evidence="22">
        <text>Cu(+)(in) + ATP + H2O = Cu(+)(out) + ADP + phosphate + H(+)</text>
        <dbReference type="Rhea" id="RHEA:25792"/>
        <dbReference type="ChEBI" id="CHEBI:15377"/>
        <dbReference type="ChEBI" id="CHEBI:15378"/>
        <dbReference type="ChEBI" id="CHEBI:30616"/>
        <dbReference type="ChEBI" id="CHEBI:43474"/>
        <dbReference type="ChEBI" id="CHEBI:49552"/>
        <dbReference type="ChEBI" id="CHEBI:456216"/>
        <dbReference type="EC" id="7.2.2.8"/>
    </reaction>
</comment>
<keyword evidence="19 23" id="KW-0472">Membrane</keyword>
<dbReference type="NCBIfam" id="TIGR01494">
    <property type="entry name" value="ATPase_P-type"/>
    <property type="match status" value="1"/>
</dbReference>
<dbReference type="PROSITE" id="PS50846">
    <property type="entry name" value="HMA_2"/>
    <property type="match status" value="1"/>
</dbReference>
<evidence type="ECO:0000256" key="22">
    <source>
        <dbReference type="ARBA" id="ARBA00049289"/>
    </source>
</evidence>
<comment type="subcellular location">
    <subcellularLocation>
        <location evidence="1">Cell membrane</location>
        <topology evidence="1">Multi-pass membrane protein</topology>
    </subcellularLocation>
</comment>
<dbReference type="GO" id="GO:0055070">
    <property type="term" value="P:copper ion homeostasis"/>
    <property type="evidence" value="ECO:0007669"/>
    <property type="project" value="TreeGrafter"/>
</dbReference>
<organism evidence="25 26">
    <name type="scientific">Leucothrix pacifica</name>
    <dbReference type="NCBI Taxonomy" id="1247513"/>
    <lineage>
        <taxon>Bacteria</taxon>
        <taxon>Pseudomonadati</taxon>
        <taxon>Pseudomonadota</taxon>
        <taxon>Gammaproteobacteria</taxon>
        <taxon>Thiotrichales</taxon>
        <taxon>Thiotrichaceae</taxon>
        <taxon>Leucothrix</taxon>
    </lineage>
</organism>
<evidence type="ECO:0000256" key="8">
    <source>
        <dbReference type="ARBA" id="ARBA00022692"/>
    </source>
</evidence>
<evidence type="ECO:0000313" key="26">
    <source>
        <dbReference type="Proteomes" id="UP000245539"/>
    </source>
</evidence>
<reference evidence="25 26" key="1">
    <citation type="submission" date="2018-05" db="EMBL/GenBank/DDBJ databases">
        <title>Leucothrix arctica sp. nov., isolated from Arctic seawater.</title>
        <authorList>
            <person name="Choi A."/>
            <person name="Baek K."/>
        </authorList>
    </citation>
    <scope>NUCLEOTIDE SEQUENCE [LARGE SCALE GENOMIC DNA]</scope>
    <source>
        <strain evidence="25 26">JCM 18388</strain>
    </source>
</reference>
<dbReference type="InterPro" id="IPR017969">
    <property type="entry name" value="Heavy-metal-associated_CS"/>
</dbReference>
<keyword evidence="26" id="KW-1185">Reference proteome</keyword>
<dbReference type="GO" id="GO:0140581">
    <property type="term" value="F:P-type monovalent copper transporter activity"/>
    <property type="evidence" value="ECO:0007669"/>
    <property type="project" value="UniProtKB-EC"/>
</dbReference>
<dbReference type="SFLD" id="SFLDS00003">
    <property type="entry name" value="Haloacid_Dehalogenase"/>
    <property type="match status" value="1"/>
</dbReference>
<evidence type="ECO:0000256" key="2">
    <source>
        <dbReference type="ARBA" id="ARBA00006024"/>
    </source>
</evidence>
<dbReference type="InterPro" id="IPR006121">
    <property type="entry name" value="HMA_dom"/>
</dbReference>
<dbReference type="InterPro" id="IPR023214">
    <property type="entry name" value="HAD_sf"/>
</dbReference>
<dbReference type="InterPro" id="IPR023299">
    <property type="entry name" value="ATPase_P-typ_cyto_dom_N"/>
</dbReference>
<keyword evidence="8 23" id="KW-0812">Transmembrane</keyword>
<dbReference type="NCBIfam" id="TIGR01511">
    <property type="entry name" value="ATPase-IB1_Cu"/>
    <property type="match status" value="1"/>
</dbReference>
<dbReference type="Proteomes" id="UP000245539">
    <property type="component" value="Unassembled WGS sequence"/>
</dbReference>
<dbReference type="InterPro" id="IPR001757">
    <property type="entry name" value="P_typ_ATPase"/>
</dbReference>
<evidence type="ECO:0000256" key="18">
    <source>
        <dbReference type="ARBA" id="ARBA00023065"/>
    </source>
</evidence>
<evidence type="ECO:0000256" key="13">
    <source>
        <dbReference type="ARBA" id="ARBA00022840"/>
    </source>
</evidence>
<dbReference type="SFLD" id="SFLDG00002">
    <property type="entry name" value="C1.7:_P-type_atpase_like"/>
    <property type="match status" value="1"/>
</dbReference>
<feature type="transmembrane region" description="Helical" evidence="23">
    <location>
        <begin position="377"/>
        <end position="400"/>
    </location>
</feature>
<evidence type="ECO:0000256" key="6">
    <source>
        <dbReference type="ARBA" id="ARBA00022475"/>
    </source>
</evidence>
<dbReference type="SUPFAM" id="SSF55008">
    <property type="entry name" value="HMA, heavy metal-associated domain"/>
    <property type="match status" value="1"/>
</dbReference>
<name>A0A317C7C6_9GAMM</name>
<gene>
    <name evidence="25" type="ORF">DKW60_16750</name>
</gene>
<keyword evidence="11 23" id="KW-0547">Nucleotide-binding</keyword>
<keyword evidence="17" id="KW-0186">Copper</keyword>
<proteinExistence type="inferred from homology"/>
<dbReference type="Gene3D" id="3.40.50.1000">
    <property type="entry name" value="HAD superfamily/HAD-like"/>
    <property type="match status" value="1"/>
</dbReference>
<keyword evidence="12" id="KW-0187">Copper transport</keyword>
<feature type="transmembrane region" description="Helical" evidence="23">
    <location>
        <begin position="198"/>
        <end position="215"/>
    </location>
</feature>
<keyword evidence="9 23" id="KW-0479">Metal-binding</keyword>
<evidence type="ECO:0000256" key="1">
    <source>
        <dbReference type="ARBA" id="ARBA00004651"/>
    </source>
</evidence>
<evidence type="ECO:0000256" key="14">
    <source>
        <dbReference type="ARBA" id="ARBA00022842"/>
    </source>
</evidence>
<dbReference type="GO" id="GO:0043682">
    <property type="term" value="F:P-type divalent copper transporter activity"/>
    <property type="evidence" value="ECO:0007669"/>
    <property type="project" value="TreeGrafter"/>
</dbReference>
<dbReference type="PRINTS" id="PR00943">
    <property type="entry name" value="CUATPASE"/>
</dbReference>
<evidence type="ECO:0000256" key="23">
    <source>
        <dbReference type="RuleBase" id="RU362081"/>
    </source>
</evidence>
<keyword evidence="10" id="KW-0677">Repeat</keyword>
<dbReference type="AlphaFoldDB" id="A0A317C7C6"/>
<dbReference type="InterPro" id="IPR023298">
    <property type="entry name" value="ATPase_P-typ_TM_dom_sf"/>
</dbReference>
<dbReference type="PROSITE" id="PS01047">
    <property type="entry name" value="HMA_1"/>
    <property type="match status" value="1"/>
</dbReference>
<protein>
    <recommendedName>
        <fullName evidence="4">Copper-exporting P-type ATPase</fullName>
        <ecNumber evidence="3">7.2.2.8</ecNumber>
    </recommendedName>
    <alternativeName>
        <fullName evidence="20">Copper-exporting P-type ATPase A</fullName>
    </alternativeName>
    <alternativeName>
        <fullName evidence="21">Cu(+)-exporting ATPase</fullName>
    </alternativeName>
</protein>
<dbReference type="CDD" id="cd02094">
    <property type="entry name" value="P-type_ATPase_Cu-like"/>
    <property type="match status" value="1"/>
</dbReference>
<feature type="transmembrane region" description="Helical" evidence="23">
    <location>
        <begin position="130"/>
        <end position="147"/>
    </location>
</feature>
<dbReference type="GO" id="GO:0060003">
    <property type="term" value="P:copper ion export"/>
    <property type="evidence" value="ECO:0007669"/>
    <property type="project" value="UniProtKB-ARBA"/>
</dbReference>
<keyword evidence="7" id="KW-0597">Phosphoprotein</keyword>
<dbReference type="PRINTS" id="PR00119">
    <property type="entry name" value="CATATPASE"/>
</dbReference>
<evidence type="ECO:0000313" key="25">
    <source>
        <dbReference type="EMBL" id="PWQ94418.1"/>
    </source>
</evidence>
<dbReference type="SUPFAM" id="SSF81653">
    <property type="entry name" value="Calcium ATPase, transduction domain A"/>
    <property type="match status" value="1"/>
</dbReference>
<dbReference type="InterPro" id="IPR008250">
    <property type="entry name" value="ATPase_P-typ_transduc_dom_A_sf"/>
</dbReference>
<keyword evidence="18" id="KW-0406">Ion transport</keyword>
<evidence type="ECO:0000256" key="12">
    <source>
        <dbReference type="ARBA" id="ARBA00022796"/>
    </source>
</evidence>
<dbReference type="InterPro" id="IPR044492">
    <property type="entry name" value="P_typ_ATPase_HD_dom"/>
</dbReference>
<dbReference type="Gene3D" id="2.70.150.10">
    <property type="entry name" value="Calcium-transporting ATPase, cytoplasmic transduction domain A"/>
    <property type="match status" value="1"/>
</dbReference>
<sequence length="748" mass="79206">MDFKAEKIIDTPSTRLSITGMTCAGCVSAVETALASVPGVTQASVNLAERTAMVQGEVNAGLLKQAVQKVGFNAAVMQGRAAEDEKEAHEQAQAKQLWKRVWVAGIPGALLFLCGMVLDILPDVDGSGRWFWLFVGVITFIVLIYSGGHFYRGAWQQLKRGSSNMDTLISLGTGTAWFYSMLVVLIPDTLPSLARHAYFEAALIIIALVSFGHALEMRARSRTSEAIKSLMNRQPPTAHVIRNGQELEISLEEVGLEETLRVRSGETIPLDGIILEGQSRVDESMLTGESVSIEKSEGDSVTGGTLNGSGSFLMQVGHIGADTVLAQIIEMIRQAQSSKPPIARLVDKVASVFVPVVVVIALFTFVLWYWLGPEPSLSYAVVTAMTVLVIACPCALGLATPISIITGVGKAAQSGILVRNGESLQSIADVDIIVLDKTGTITQGKSTLNVTHAADTTTENRCLQIAASLEQGSEHPLGLAIREASSERGLKELACSGFEAIAGHGVQAELEGSTWYLGNTRMMAQIGLSLESWESALSELDQHGQTPVFLADEHSIHALFGVADAIKEDAKTCIRALQQQGLEVIMLTGDRQQVAEHIAQQVGIKKVYAEVLPAGKSEVIAGLQESGHKVAMVGDGINDAPALALADVGVAIGAGTDVAIAASDITLIGSSFSGVKKAIGISKATTRNIRQNLFGAFIYNSLGIPVAAGLLYPFTGILLNPMIAGAAMALSSVTVVMNANRLMLLDIK</sequence>
<evidence type="ECO:0000259" key="24">
    <source>
        <dbReference type="PROSITE" id="PS50846"/>
    </source>
</evidence>
<dbReference type="NCBIfam" id="TIGR01525">
    <property type="entry name" value="ATPase-IB_hvy"/>
    <property type="match status" value="1"/>
</dbReference>
<dbReference type="SFLD" id="SFLDF00027">
    <property type="entry name" value="p-type_atpase"/>
    <property type="match status" value="1"/>
</dbReference>
<evidence type="ECO:0000256" key="11">
    <source>
        <dbReference type="ARBA" id="ARBA00022741"/>
    </source>
</evidence>
<evidence type="ECO:0000256" key="5">
    <source>
        <dbReference type="ARBA" id="ARBA00022448"/>
    </source>
</evidence>
<dbReference type="EMBL" id="QGKM01000055">
    <property type="protein sequence ID" value="PWQ94418.1"/>
    <property type="molecule type" value="Genomic_DNA"/>
</dbReference>
<comment type="caution">
    <text evidence="25">The sequence shown here is derived from an EMBL/GenBank/DDBJ whole genome shotgun (WGS) entry which is preliminary data.</text>
</comment>
<feature type="transmembrane region" description="Helical" evidence="23">
    <location>
        <begin position="101"/>
        <end position="118"/>
    </location>
</feature>
<dbReference type="Gene3D" id="3.40.1110.10">
    <property type="entry name" value="Calcium-transporting ATPase, cytoplasmic domain N"/>
    <property type="match status" value="1"/>
</dbReference>
<dbReference type="PANTHER" id="PTHR43520:SF6">
    <property type="entry name" value="COPPER-EXPORTING P-TYPE ATPASE"/>
    <property type="match status" value="1"/>
</dbReference>
<feature type="transmembrane region" description="Helical" evidence="23">
    <location>
        <begin position="168"/>
        <end position="186"/>
    </location>
</feature>
<dbReference type="InterPro" id="IPR027256">
    <property type="entry name" value="P-typ_ATPase_IB"/>
</dbReference>
<dbReference type="SUPFAM" id="SSF81665">
    <property type="entry name" value="Calcium ATPase, transmembrane domain M"/>
    <property type="match status" value="1"/>
</dbReference>
<evidence type="ECO:0000256" key="19">
    <source>
        <dbReference type="ARBA" id="ARBA00023136"/>
    </source>
</evidence>
<evidence type="ECO:0000256" key="10">
    <source>
        <dbReference type="ARBA" id="ARBA00022737"/>
    </source>
</evidence>
<evidence type="ECO:0000256" key="20">
    <source>
        <dbReference type="ARBA" id="ARBA00029719"/>
    </source>
</evidence>
<dbReference type="GO" id="GO:0016887">
    <property type="term" value="F:ATP hydrolysis activity"/>
    <property type="evidence" value="ECO:0007669"/>
    <property type="project" value="InterPro"/>
</dbReference>
<dbReference type="InterPro" id="IPR036163">
    <property type="entry name" value="HMA_dom_sf"/>
</dbReference>
<feature type="transmembrane region" description="Helical" evidence="23">
    <location>
        <begin position="718"/>
        <end position="739"/>
    </location>
</feature>
<evidence type="ECO:0000256" key="9">
    <source>
        <dbReference type="ARBA" id="ARBA00022723"/>
    </source>
</evidence>
<dbReference type="InterPro" id="IPR018303">
    <property type="entry name" value="ATPase_P-typ_P_site"/>
</dbReference>
<dbReference type="Pfam" id="PF00122">
    <property type="entry name" value="E1-E2_ATPase"/>
    <property type="match status" value="1"/>
</dbReference>
<feature type="transmembrane region" description="Helical" evidence="23">
    <location>
        <begin position="693"/>
        <end position="712"/>
    </location>
</feature>
<dbReference type="PROSITE" id="PS00154">
    <property type="entry name" value="ATPASE_E1_E2"/>
    <property type="match status" value="1"/>
</dbReference>
<keyword evidence="14" id="KW-0460">Magnesium</keyword>
<keyword evidence="6 23" id="KW-1003">Cell membrane</keyword>
<dbReference type="InterPro" id="IPR059000">
    <property type="entry name" value="ATPase_P-type_domA"/>
</dbReference>
<evidence type="ECO:0000256" key="15">
    <source>
        <dbReference type="ARBA" id="ARBA00022967"/>
    </source>
</evidence>
<keyword evidence="5" id="KW-0813">Transport</keyword>
<dbReference type="CDD" id="cd00371">
    <property type="entry name" value="HMA"/>
    <property type="match status" value="1"/>
</dbReference>
<feature type="domain" description="HMA" evidence="24">
    <location>
        <begin position="12"/>
        <end position="75"/>
    </location>
</feature>
<dbReference type="Pfam" id="PF00702">
    <property type="entry name" value="Hydrolase"/>
    <property type="match status" value="1"/>
</dbReference>